<evidence type="ECO:0000259" key="1">
    <source>
        <dbReference type="SMART" id="SM00849"/>
    </source>
</evidence>
<dbReference type="Gene3D" id="3.60.15.10">
    <property type="entry name" value="Ribonuclease Z/Hydroxyacylglutathione hydrolase-like"/>
    <property type="match status" value="1"/>
</dbReference>
<dbReference type="Gene3D" id="1.10.10.10">
    <property type="entry name" value="Winged helix-like DNA-binding domain superfamily/Winged helix DNA-binding domain"/>
    <property type="match status" value="1"/>
</dbReference>
<dbReference type="CDD" id="cd16278">
    <property type="entry name" value="metallo-hydrolase-like_MBL-fold"/>
    <property type="match status" value="1"/>
</dbReference>
<dbReference type="InterPro" id="IPR050662">
    <property type="entry name" value="Sec-metab_biosynth-thioest"/>
</dbReference>
<dbReference type="PANTHER" id="PTHR23131">
    <property type="entry name" value="ENDORIBONUCLEASE LACTB2"/>
    <property type="match status" value="1"/>
</dbReference>
<protein>
    <submittedName>
        <fullName evidence="2">Hydroxyacylglutathione hydrolase</fullName>
    </submittedName>
</protein>
<dbReference type="InterPro" id="IPR001279">
    <property type="entry name" value="Metallo-B-lactamas"/>
</dbReference>
<gene>
    <name evidence="2" type="ORF">SAMN05421853_11296</name>
</gene>
<dbReference type="InterPro" id="IPR041516">
    <property type="entry name" value="LACTB2_WH"/>
</dbReference>
<keyword evidence="2" id="KW-0378">Hydrolase</keyword>
<evidence type="ECO:0000313" key="2">
    <source>
        <dbReference type="EMBL" id="SFQ60493.1"/>
    </source>
</evidence>
<dbReference type="SMART" id="SM00849">
    <property type="entry name" value="Lactamase_B"/>
    <property type="match status" value="1"/>
</dbReference>
<dbReference type="EMBL" id="FOXV01000012">
    <property type="protein sequence ID" value="SFQ60493.1"/>
    <property type="molecule type" value="Genomic_DNA"/>
</dbReference>
<accession>A0A1I5ZVX5</accession>
<sequence length="300" mass="31798">MNAPSPDYGRIIELSPGLRRILAPNPSPMTYHGTNTYLIGEREIAVVDPGPAAPEHLEAILAAVPEGGHVSTILLTHTHIDHTALVPELKRRTGAEVLAFGGAEAGRSPVMARLAAEGALGGGEGQDAGFEPDGVLTEGACLRIDGQEITSLHTPGHTANHLAFAVGDELIVGDLVMGWASSLVSPPDGELSAFLASLERLSRTDWTRLHPGHGAAIEEPRARMAELIAHRRMRHDQIRTALADAPGTAEDLARRLYTDIPPALLPAAARNVLAHLIELHETFEAQPRGPLTAGAIFELS</sequence>
<organism evidence="2 3">
    <name type="scientific">Roseivivax halotolerans</name>
    <dbReference type="NCBI Taxonomy" id="93684"/>
    <lineage>
        <taxon>Bacteria</taxon>
        <taxon>Pseudomonadati</taxon>
        <taxon>Pseudomonadota</taxon>
        <taxon>Alphaproteobacteria</taxon>
        <taxon>Rhodobacterales</taxon>
        <taxon>Roseobacteraceae</taxon>
        <taxon>Roseivivax</taxon>
    </lineage>
</organism>
<evidence type="ECO:0000313" key="3">
    <source>
        <dbReference type="Proteomes" id="UP000243106"/>
    </source>
</evidence>
<dbReference type="InterPro" id="IPR036388">
    <property type="entry name" value="WH-like_DNA-bd_sf"/>
</dbReference>
<keyword evidence="3" id="KW-1185">Reference proteome</keyword>
<dbReference type="GO" id="GO:0016787">
    <property type="term" value="F:hydrolase activity"/>
    <property type="evidence" value="ECO:0007669"/>
    <property type="project" value="UniProtKB-KW"/>
</dbReference>
<dbReference type="InterPro" id="IPR036866">
    <property type="entry name" value="RibonucZ/Hydroxyglut_hydro"/>
</dbReference>
<dbReference type="Pfam" id="PF17778">
    <property type="entry name" value="WHD_BLACT"/>
    <property type="match status" value="1"/>
</dbReference>
<dbReference type="RefSeq" id="WP_093014328.1">
    <property type="nucleotide sequence ID" value="NZ_FOXV01000012.1"/>
</dbReference>
<dbReference type="Proteomes" id="UP000243106">
    <property type="component" value="Unassembled WGS sequence"/>
</dbReference>
<proteinExistence type="predicted"/>
<dbReference type="PANTHER" id="PTHR23131:SF0">
    <property type="entry name" value="ENDORIBONUCLEASE LACTB2"/>
    <property type="match status" value="1"/>
</dbReference>
<reference evidence="3" key="1">
    <citation type="submission" date="2016-10" db="EMBL/GenBank/DDBJ databases">
        <authorList>
            <person name="Varghese N."/>
            <person name="Submissions S."/>
        </authorList>
    </citation>
    <scope>NUCLEOTIDE SEQUENCE [LARGE SCALE GENOMIC DNA]</scope>
    <source>
        <strain evidence="3">JCM 10271</strain>
    </source>
</reference>
<feature type="domain" description="Metallo-beta-lactamase" evidence="1">
    <location>
        <begin position="33"/>
        <end position="213"/>
    </location>
</feature>
<dbReference type="STRING" id="93684.SAMN05421853_11296"/>
<name>A0A1I5ZVX5_9RHOB</name>
<dbReference type="SUPFAM" id="SSF56281">
    <property type="entry name" value="Metallo-hydrolase/oxidoreductase"/>
    <property type="match status" value="1"/>
</dbReference>
<dbReference type="AlphaFoldDB" id="A0A1I5ZVX5"/>
<dbReference type="Pfam" id="PF00753">
    <property type="entry name" value="Lactamase_B"/>
    <property type="match status" value="1"/>
</dbReference>